<dbReference type="NCBIfam" id="TIGR00275">
    <property type="entry name" value="aminoacetone oxidase family FAD-binding enzyme"/>
    <property type="match status" value="1"/>
</dbReference>
<name>A0AAQ3LDV6_9BACT</name>
<dbReference type="Pfam" id="PF03486">
    <property type="entry name" value="HI0933_like"/>
    <property type="match status" value="1"/>
</dbReference>
<dbReference type="InterPro" id="IPR004792">
    <property type="entry name" value="BaiN-like"/>
</dbReference>
<dbReference type="InterPro" id="IPR022460">
    <property type="entry name" value="Flavoprotein_PP4765"/>
</dbReference>
<dbReference type="KEGG" id="puo:RZN69_11300"/>
<accession>A0AAQ3LDV6</accession>
<evidence type="ECO:0000313" key="6">
    <source>
        <dbReference type="EMBL" id="WOO43676.1"/>
    </source>
</evidence>
<dbReference type="PANTHER" id="PTHR42887">
    <property type="entry name" value="OS12G0638800 PROTEIN"/>
    <property type="match status" value="1"/>
</dbReference>
<evidence type="ECO:0000259" key="5">
    <source>
        <dbReference type="Pfam" id="PF22780"/>
    </source>
</evidence>
<sequence length="404" mass="44535">MKHDWQKSVAVVGGGPAGLRAAEVAAAADAQVTLYDAKPSVGRKFLVAGKSGLNLTNAAEFETFMQRYSGSNMPVKLWRKYIADFDNVALRTWAESLGVETFVASNGKVFPKTKKAAPLLRHWVSRLRELGVVFNMNHRWVALRHGPEIEIDFLHHDQLVSQKYDAVVLALGGASWPQTGSDGNWVDILRQQDITIQPLQSANCGWECDWAPATLASAEGQPLQNLKVRVGDQLETGELVVTRYGFEGPPLYALGRQLRTMDLPAIEIDFKPTFTIERLVQKMESARRNFFKEARLRWKLPEPACAIIEQFYGTFDSAEELANATKCCRIPLTRARPVAEAISTSGGVSWLALNESLMFKQLPGVYCAGEMIDWEAPTGGYLMQGCFATGSIAGKAATSVYSES</sequence>
<evidence type="ECO:0000259" key="4">
    <source>
        <dbReference type="Pfam" id="PF03486"/>
    </source>
</evidence>
<organism evidence="6 7">
    <name type="scientific">Rubellicoccus peritrichatus</name>
    <dbReference type="NCBI Taxonomy" id="3080537"/>
    <lineage>
        <taxon>Bacteria</taxon>
        <taxon>Pseudomonadati</taxon>
        <taxon>Verrucomicrobiota</taxon>
        <taxon>Opitutia</taxon>
        <taxon>Puniceicoccales</taxon>
        <taxon>Cerasicoccaceae</taxon>
        <taxon>Rubellicoccus</taxon>
    </lineage>
</organism>
<dbReference type="NCBIfam" id="TIGR03862">
    <property type="entry name" value="flavo_PP4765"/>
    <property type="match status" value="1"/>
</dbReference>
<dbReference type="InterPro" id="IPR036188">
    <property type="entry name" value="FAD/NAD-bd_sf"/>
</dbReference>
<dbReference type="EMBL" id="CP136920">
    <property type="protein sequence ID" value="WOO43676.1"/>
    <property type="molecule type" value="Genomic_DNA"/>
</dbReference>
<dbReference type="SUPFAM" id="SSF160996">
    <property type="entry name" value="HI0933 insert domain-like"/>
    <property type="match status" value="1"/>
</dbReference>
<feature type="domain" description="RsdA/BaiN/AoA(So)-like insert" evidence="5">
    <location>
        <begin position="201"/>
        <end position="291"/>
    </location>
</feature>
<evidence type="ECO:0000256" key="2">
    <source>
        <dbReference type="ARBA" id="ARBA00022630"/>
    </source>
</evidence>
<dbReference type="PRINTS" id="PR00368">
    <property type="entry name" value="FADPNR"/>
</dbReference>
<keyword evidence="2" id="KW-0285">Flavoprotein</keyword>
<dbReference type="InterPro" id="IPR023166">
    <property type="entry name" value="BaiN-like_dom_sf"/>
</dbReference>
<gene>
    <name evidence="6" type="ORF">RZN69_11300</name>
</gene>
<dbReference type="SUPFAM" id="SSF51905">
    <property type="entry name" value="FAD/NAD(P)-binding domain"/>
    <property type="match status" value="1"/>
</dbReference>
<dbReference type="Gene3D" id="1.10.8.260">
    <property type="entry name" value="HI0933 insert domain-like"/>
    <property type="match status" value="1"/>
</dbReference>
<dbReference type="Gene3D" id="3.50.50.60">
    <property type="entry name" value="FAD/NAD(P)-binding domain"/>
    <property type="match status" value="1"/>
</dbReference>
<feature type="domain" description="RsdA/BaiN/AoA(So)-like Rossmann fold-like" evidence="4">
    <location>
        <begin position="8"/>
        <end position="395"/>
    </location>
</feature>
<comment type="cofactor">
    <cofactor evidence="1">
        <name>FAD</name>
        <dbReference type="ChEBI" id="CHEBI:57692"/>
    </cofactor>
</comment>
<dbReference type="Gene3D" id="2.40.30.10">
    <property type="entry name" value="Translation factors"/>
    <property type="match status" value="1"/>
</dbReference>
<dbReference type="PRINTS" id="PR00411">
    <property type="entry name" value="PNDRDTASEI"/>
</dbReference>
<reference evidence="6 7" key="1">
    <citation type="submission" date="2023-10" db="EMBL/GenBank/DDBJ databases">
        <title>Rubellicoccus peritrichatus gen. nov., sp. nov., isolated from an algae of coral reef tank.</title>
        <authorList>
            <person name="Luo J."/>
        </authorList>
    </citation>
    <scope>NUCLEOTIDE SEQUENCE [LARGE SCALE GENOMIC DNA]</scope>
    <source>
        <strain evidence="6 7">CR14</strain>
    </source>
</reference>
<dbReference type="RefSeq" id="WP_317836265.1">
    <property type="nucleotide sequence ID" value="NZ_CP136920.1"/>
</dbReference>
<keyword evidence="3" id="KW-0274">FAD</keyword>
<keyword evidence="7" id="KW-1185">Reference proteome</keyword>
<dbReference type="Pfam" id="PF22780">
    <property type="entry name" value="HI0933_like_1st"/>
    <property type="match status" value="1"/>
</dbReference>
<dbReference type="InterPro" id="IPR057661">
    <property type="entry name" value="RsdA/BaiN/AoA(So)_Rossmann"/>
</dbReference>
<evidence type="ECO:0000256" key="1">
    <source>
        <dbReference type="ARBA" id="ARBA00001974"/>
    </source>
</evidence>
<protein>
    <submittedName>
        <fullName evidence="6">TIGR03862 family flavoprotein</fullName>
    </submittedName>
</protein>
<evidence type="ECO:0000256" key="3">
    <source>
        <dbReference type="ARBA" id="ARBA00022827"/>
    </source>
</evidence>
<dbReference type="InterPro" id="IPR055178">
    <property type="entry name" value="RsdA/BaiN/AoA(So)-like_dom"/>
</dbReference>
<dbReference type="AlphaFoldDB" id="A0AAQ3LDV6"/>
<dbReference type="PANTHER" id="PTHR42887:SF1">
    <property type="entry name" value="BLR3961 PROTEIN"/>
    <property type="match status" value="1"/>
</dbReference>
<dbReference type="Proteomes" id="UP001304300">
    <property type="component" value="Chromosome"/>
</dbReference>
<evidence type="ECO:0000313" key="7">
    <source>
        <dbReference type="Proteomes" id="UP001304300"/>
    </source>
</evidence>
<proteinExistence type="predicted"/>